<protein>
    <submittedName>
        <fullName evidence="1">Uncharacterized protein</fullName>
    </submittedName>
</protein>
<proteinExistence type="predicted"/>
<dbReference type="EMBL" id="JAPUUL010004018">
    <property type="protein sequence ID" value="KAJ8120693.1"/>
    <property type="molecule type" value="Genomic_DNA"/>
</dbReference>
<sequence length="75" mass="8539">MSFTQNGFPSAFASEGNPLAEGRYMGDFDPYVHSSKDTMDVDDELGYFSFDHMARFSELAIAFIIEQAGWDNTWR</sequence>
<name>A0ACC2IZS2_9PEZI</name>
<accession>A0ACC2IZS2</accession>
<evidence type="ECO:0000313" key="1">
    <source>
        <dbReference type="EMBL" id="KAJ8120693.1"/>
    </source>
</evidence>
<gene>
    <name evidence="1" type="ORF">O1611_g10301</name>
</gene>
<keyword evidence="2" id="KW-1185">Reference proteome</keyword>
<comment type="caution">
    <text evidence="1">The sequence shown here is derived from an EMBL/GenBank/DDBJ whole genome shotgun (WGS) entry which is preliminary data.</text>
</comment>
<reference evidence="1" key="1">
    <citation type="submission" date="2022-12" db="EMBL/GenBank/DDBJ databases">
        <title>Genome Sequence of Lasiodiplodia mahajangana.</title>
        <authorList>
            <person name="Buettner E."/>
        </authorList>
    </citation>
    <scope>NUCLEOTIDE SEQUENCE</scope>
    <source>
        <strain evidence="1">VT137</strain>
    </source>
</reference>
<organism evidence="1 2">
    <name type="scientific">Lasiodiplodia mahajangana</name>
    <dbReference type="NCBI Taxonomy" id="1108764"/>
    <lineage>
        <taxon>Eukaryota</taxon>
        <taxon>Fungi</taxon>
        <taxon>Dikarya</taxon>
        <taxon>Ascomycota</taxon>
        <taxon>Pezizomycotina</taxon>
        <taxon>Dothideomycetes</taxon>
        <taxon>Dothideomycetes incertae sedis</taxon>
        <taxon>Botryosphaeriales</taxon>
        <taxon>Botryosphaeriaceae</taxon>
        <taxon>Lasiodiplodia</taxon>
    </lineage>
</organism>
<evidence type="ECO:0000313" key="2">
    <source>
        <dbReference type="Proteomes" id="UP001153332"/>
    </source>
</evidence>
<dbReference type="Proteomes" id="UP001153332">
    <property type="component" value="Unassembled WGS sequence"/>
</dbReference>